<organism evidence="2 3">
    <name type="scientific">Paenibacillus amylolyticus</name>
    <dbReference type="NCBI Taxonomy" id="1451"/>
    <lineage>
        <taxon>Bacteria</taxon>
        <taxon>Bacillati</taxon>
        <taxon>Bacillota</taxon>
        <taxon>Bacilli</taxon>
        <taxon>Bacillales</taxon>
        <taxon>Paenibacillaceae</taxon>
        <taxon>Paenibacillus</taxon>
    </lineage>
</organism>
<evidence type="ECO:0000313" key="3">
    <source>
        <dbReference type="Proteomes" id="UP000323664"/>
    </source>
</evidence>
<gene>
    <name evidence="2" type="ORF">EC604_17195</name>
</gene>
<dbReference type="AlphaFoldDB" id="A0A5M9WVT3"/>
<accession>A0A5M9WVT3</accession>
<dbReference type="Pfam" id="PF01973">
    <property type="entry name" value="MptE-like"/>
    <property type="match status" value="1"/>
</dbReference>
<evidence type="ECO:0000313" key="2">
    <source>
        <dbReference type="EMBL" id="KAA8785578.1"/>
    </source>
</evidence>
<dbReference type="PANTHER" id="PTHR41786:SF1">
    <property type="entry name" value="6-HYDROXYMETHYLPTERIN DIPHOSPHOKINASE MPTE-LIKE DOMAIN-CONTAINING PROTEIN"/>
    <property type="match status" value="1"/>
</dbReference>
<dbReference type="PANTHER" id="PTHR41786">
    <property type="entry name" value="MOTILITY ACCESSORY FACTOR MAF"/>
    <property type="match status" value="1"/>
</dbReference>
<protein>
    <submittedName>
        <fullName evidence="2">Motility associated factor glycosyltransferase family protein</fullName>
    </submittedName>
</protein>
<dbReference type="InterPro" id="IPR002826">
    <property type="entry name" value="MptE-like"/>
</dbReference>
<sequence length="611" mass="69685">MHKGASRMELMDRNIEILSANADHWIGMPDESELEQISFEVDSNGNEIFINGEQSFFLKNEFDDSNQPNPLKRELIFVLGIYSIEEIQKLITLMGDESLLVIIEPNLPLFSYSLQEKDLSFLQRPGAVLFADKISNLSRFLDKYLLTNAIFYVKTIKFYFTHMYREQDLQSSLAVVKIIKESVSYKTMLYGNSVEDSLIGFKNHMKNLKHLTRSKDVSLLKNTMRNVPAVVVAAGPSLNKNINQLHDLKDKVVIIAVDTIAQRLCDEGIIPDFICSVERGIETYTYFYEGKKYPVESTLVGPLVLYPNILEEFPGKLVIPMRENVGEFIWLKEVLGLGDDSSISIGLSCAHVAFGVAEHIGASPIILLGQDLAYGDTVGETHAGGTIYDDKDLTSSMYSSFDLLETEGYYGGRVATTEIWNTFRTWFELEITNKKLHVINSTEGGAKIAYTEQLSLEEVGKRYCNDKIKPMPEVLQEIPNYPLEKQRLKEIMREQYRHFLDIKLQFEKQQKQVRRVKINENSSEAELKEALKKIDRTEDFFLLVLDNWLIRHCLQPAMRTSVWNLYTIERVINANNVIKAQEVNLGFLDVAVYTLNEITSLLAETAESLGE</sequence>
<evidence type="ECO:0000259" key="1">
    <source>
        <dbReference type="Pfam" id="PF01973"/>
    </source>
</evidence>
<dbReference type="EMBL" id="RIAS01000009">
    <property type="protein sequence ID" value="KAA8785578.1"/>
    <property type="molecule type" value="Genomic_DNA"/>
</dbReference>
<dbReference type="GO" id="GO:0016740">
    <property type="term" value="F:transferase activity"/>
    <property type="evidence" value="ECO:0007669"/>
    <property type="project" value="UniProtKB-KW"/>
</dbReference>
<comment type="caution">
    <text evidence="2">The sequence shown here is derived from an EMBL/GenBank/DDBJ whole genome shotgun (WGS) entry which is preliminary data.</text>
</comment>
<dbReference type="Proteomes" id="UP000323664">
    <property type="component" value="Unassembled WGS sequence"/>
</dbReference>
<proteinExistence type="predicted"/>
<feature type="domain" description="6-hydroxymethylpterin diphosphokinase MptE-like" evidence="1">
    <location>
        <begin position="202"/>
        <end position="376"/>
    </location>
</feature>
<name>A0A5M9WVT3_PAEAM</name>
<reference evidence="2 3" key="1">
    <citation type="journal article" date="2019" name="J. Ind. Microbiol. Biotechnol.">
        <title>Paenibacillus amylolyticus 27C64 has a diverse set of carbohydrate-active enzymes and complete pectin deconstruction system.</title>
        <authorList>
            <person name="Keggi C."/>
            <person name="Doran-Peterson J."/>
        </authorList>
    </citation>
    <scope>NUCLEOTIDE SEQUENCE [LARGE SCALE GENOMIC DNA]</scope>
    <source>
        <strain evidence="2 3">27C64</strain>
    </source>
</reference>
<keyword evidence="2" id="KW-0808">Transferase</keyword>